<keyword evidence="9" id="KW-1185">Reference proteome</keyword>
<dbReference type="InterPro" id="IPR018076">
    <property type="entry name" value="T2SS_GspF_dom"/>
</dbReference>
<keyword evidence="5 6" id="KW-0472">Membrane</keyword>
<evidence type="ECO:0000256" key="6">
    <source>
        <dbReference type="SAM" id="Phobius"/>
    </source>
</evidence>
<dbReference type="RefSeq" id="WP_344706838.1">
    <property type="nucleotide sequence ID" value="NZ_BAABBQ010000001.1"/>
</dbReference>
<comment type="subcellular location">
    <subcellularLocation>
        <location evidence="1">Cell membrane</location>
        <topology evidence="1">Multi-pass membrane protein</topology>
    </subcellularLocation>
</comment>
<evidence type="ECO:0000313" key="9">
    <source>
        <dbReference type="Proteomes" id="UP001500235"/>
    </source>
</evidence>
<dbReference type="PANTHER" id="PTHR35007">
    <property type="entry name" value="INTEGRAL MEMBRANE PROTEIN-RELATED"/>
    <property type="match status" value="1"/>
</dbReference>
<feature type="transmembrane region" description="Helical" evidence="6">
    <location>
        <begin position="274"/>
        <end position="294"/>
    </location>
</feature>
<organism evidence="8 9">
    <name type="scientific">Sphingomonas swuensis</name>
    <dbReference type="NCBI Taxonomy" id="977800"/>
    <lineage>
        <taxon>Bacteria</taxon>
        <taxon>Pseudomonadati</taxon>
        <taxon>Pseudomonadota</taxon>
        <taxon>Alphaproteobacteria</taxon>
        <taxon>Sphingomonadales</taxon>
        <taxon>Sphingomonadaceae</taxon>
        <taxon>Sphingomonas</taxon>
    </lineage>
</organism>
<feature type="transmembrane region" description="Helical" evidence="6">
    <location>
        <begin position="6"/>
        <end position="26"/>
    </location>
</feature>
<evidence type="ECO:0000256" key="2">
    <source>
        <dbReference type="ARBA" id="ARBA00022475"/>
    </source>
</evidence>
<keyword evidence="4 6" id="KW-1133">Transmembrane helix</keyword>
<dbReference type="Pfam" id="PF00482">
    <property type="entry name" value="T2SSF"/>
    <property type="match status" value="1"/>
</dbReference>
<reference evidence="9" key="1">
    <citation type="journal article" date="2019" name="Int. J. Syst. Evol. Microbiol.">
        <title>The Global Catalogue of Microorganisms (GCM) 10K type strain sequencing project: providing services to taxonomists for standard genome sequencing and annotation.</title>
        <authorList>
            <consortium name="The Broad Institute Genomics Platform"/>
            <consortium name="The Broad Institute Genome Sequencing Center for Infectious Disease"/>
            <person name="Wu L."/>
            <person name="Ma J."/>
        </authorList>
    </citation>
    <scope>NUCLEOTIDE SEQUENCE [LARGE SCALE GENOMIC DNA]</scope>
    <source>
        <strain evidence="9">JCM 17563</strain>
    </source>
</reference>
<evidence type="ECO:0000259" key="7">
    <source>
        <dbReference type="Pfam" id="PF00482"/>
    </source>
</evidence>
<evidence type="ECO:0000256" key="1">
    <source>
        <dbReference type="ARBA" id="ARBA00004651"/>
    </source>
</evidence>
<dbReference type="Proteomes" id="UP001500235">
    <property type="component" value="Unassembled WGS sequence"/>
</dbReference>
<dbReference type="InterPro" id="IPR042094">
    <property type="entry name" value="T2SS_GspF_sf"/>
</dbReference>
<evidence type="ECO:0000256" key="3">
    <source>
        <dbReference type="ARBA" id="ARBA00022692"/>
    </source>
</evidence>
<evidence type="ECO:0000313" key="8">
    <source>
        <dbReference type="EMBL" id="GAA4017380.1"/>
    </source>
</evidence>
<comment type="caution">
    <text evidence="8">The sequence shown here is derived from an EMBL/GenBank/DDBJ whole genome shotgun (WGS) entry which is preliminary data.</text>
</comment>
<keyword evidence="3 6" id="KW-0812">Transmembrane</keyword>
<sequence length="333" mass="36417">MADNLLRVLILVLVFAAVLMVVETLIRGIAQSRGATRAINTRLKMIGRGSTRAETLGVLRRHNLDTAGKMPGLLRPAVRSIERTLMATGLRLPTSQLLAILVAAPLVVMAVIVVLLLAAGIPLGFGPALLIATVSLALGFFIPLLILRAKAQKRIRKMQEQFPVALDVFVRGLRAGHPVAAALDLLTVEMPDPIGTQFGIVVDEVTYGAEMRDSLFDLAERWDLDDMRMFVVCLSVQNESGGNLAEILENLSKVIRDRAAMLMKVRALSSEGRMTAVILSLLPVLTFGGLFLLNARFYLEVAQDPVFVPGFMALIVLYFIGFFTIRRMVDLKV</sequence>
<accession>A0ABP7SW53</accession>
<dbReference type="Gene3D" id="1.20.81.30">
    <property type="entry name" value="Type II secretion system (T2SS), domain F"/>
    <property type="match status" value="1"/>
</dbReference>
<gene>
    <name evidence="8" type="ORF">GCM10022280_15750</name>
</gene>
<proteinExistence type="predicted"/>
<protein>
    <submittedName>
        <fullName evidence="8">Type II secretion system F family protein</fullName>
    </submittedName>
</protein>
<evidence type="ECO:0000256" key="5">
    <source>
        <dbReference type="ARBA" id="ARBA00023136"/>
    </source>
</evidence>
<feature type="domain" description="Type II secretion system protein GspF" evidence="7">
    <location>
        <begin position="166"/>
        <end position="288"/>
    </location>
</feature>
<feature type="transmembrane region" description="Helical" evidence="6">
    <location>
        <begin position="125"/>
        <end position="147"/>
    </location>
</feature>
<dbReference type="PANTHER" id="PTHR35007:SF1">
    <property type="entry name" value="PILUS ASSEMBLY PROTEIN"/>
    <property type="match status" value="1"/>
</dbReference>
<feature type="transmembrane region" description="Helical" evidence="6">
    <location>
        <begin position="306"/>
        <end position="325"/>
    </location>
</feature>
<name>A0ABP7SW53_9SPHN</name>
<evidence type="ECO:0000256" key="4">
    <source>
        <dbReference type="ARBA" id="ARBA00022989"/>
    </source>
</evidence>
<dbReference type="EMBL" id="BAABBQ010000001">
    <property type="protein sequence ID" value="GAA4017380.1"/>
    <property type="molecule type" value="Genomic_DNA"/>
</dbReference>
<feature type="transmembrane region" description="Helical" evidence="6">
    <location>
        <begin position="97"/>
        <end position="119"/>
    </location>
</feature>
<keyword evidence="2" id="KW-1003">Cell membrane</keyword>